<dbReference type="EMBL" id="JAIGYQ010000006">
    <property type="protein sequence ID" value="MBX7490945.1"/>
    <property type="molecule type" value="Genomic_DNA"/>
</dbReference>
<keyword evidence="4" id="KW-0813">Transport</keyword>
<keyword evidence="5" id="KW-0349">Heme</keyword>
<evidence type="ECO:0000313" key="14">
    <source>
        <dbReference type="Proteomes" id="UP000700059"/>
    </source>
</evidence>
<evidence type="ECO:0000313" key="13">
    <source>
        <dbReference type="EMBL" id="MBX7490945.1"/>
    </source>
</evidence>
<keyword evidence="6" id="KW-0479">Metal-binding</keyword>
<feature type="signal peptide" evidence="12">
    <location>
        <begin position="1"/>
        <end position="23"/>
    </location>
</feature>
<evidence type="ECO:0000256" key="7">
    <source>
        <dbReference type="ARBA" id="ARBA00022729"/>
    </source>
</evidence>
<protein>
    <recommendedName>
        <fullName evidence="3">Periplasmic nitrate reductase, electron transfer subunit</fullName>
    </recommendedName>
    <alternativeName>
        <fullName evidence="11">Diheme cytochrome c NapB</fullName>
    </alternativeName>
</protein>
<evidence type="ECO:0000256" key="9">
    <source>
        <dbReference type="ARBA" id="ARBA00022982"/>
    </source>
</evidence>
<comment type="caution">
    <text evidence="13">The sequence shown here is derived from an EMBL/GenBank/DDBJ whole genome shotgun (WGS) entry which is preliminary data.</text>
</comment>
<dbReference type="InterPro" id="IPR036280">
    <property type="entry name" value="Multihaem_cyt_sf"/>
</dbReference>
<dbReference type="SUPFAM" id="SSF48695">
    <property type="entry name" value="Multiheme cytochromes"/>
    <property type="match status" value="1"/>
</dbReference>
<evidence type="ECO:0000256" key="2">
    <source>
        <dbReference type="ARBA" id="ARBA00007368"/>
    </source>
</evidence>
<dbReference type="PIRSF" id="PIRSF006105">
    <property type="entry name" value="NapB"/>
    <property type="match status" value="1"/>
</dbReference>
<evidence type="ECO:0000256" key="6">
    <source>
        <dbReference type="ARBA" id="ARBA00022723"/>
    </source>
</evidence>
<keyword evidence="7 12" id="KW-0732">Signal</keyword>
<evidence type="ECO:0000256" key="4">
    <source>
        <dbReference type="ARBA" id="ARBA00022448"/>
    </source>
</evidence>
<keyword evidence="9" id="KW-0249">Electron transport</keyword>
<dbReference type="InterPro" id="IPR005591">
    <property type="entry name" value="NapB"/>
</dbReference>
<evidence type="ECO:0000256" key="12">
    <source>
        <dbReference type="SAM" id="SignalP"/>
    </source>
</evidence>
<reference evidence="13 14" key="1">
    <citation type="submission" date="2021-08" db="EMBL/GenBank/DDBJ databases">
        <title>Helicobacter spp. isolated from feces of Anatolian Ground Squirrel (Spermophilus xanthoprymnus) in Turkey.</title>
        <authorList>
            <person name="Aydin F."/>
            <person name="Abay S."/>
            <person name="Kayman T."/>
            <person name="Karakaya E."/>
            <person name="Saticioglu I.B."/>
        </authorList>
    </citation>
    <scope>NUCLEOTIDE SEQUENCE [LARGE SCALE GENOMIC DNA]</scope>
    <source>
        <strain evidence="13 14">Faydin-H70</strain>
    </source>
</reference>
<evidence type="ECO:0000256" key="3">
    <source>
        <dbReference type="ARBA" id="ARBA00013773"/>
    </source>
</evidence>
<accession>A0ABS7JNG6</accession>
<proteinExistence type="inferred from homology"/>
<organism evidence="13 14">
    <name type="scientific">Helicobacter turcicus</name>
    <dbReference type="NCBI Taxonomy" id="2867412"/>
    <lineage>
        <taxon>Bacteria</taxon>
        <taxon>Pseudomonadati</taxon>
        <taxon>Campylobacterota</taxon>
        <taxon>Epsilonproteobacteria</taxon>
        <taxon>Campylobacterales</taxon>
        <taxon>Helicobacteraceae</taxon>
        <taxon>Helicobacter</taxon>
    </lineage>
</organism>
<dbReference type="Proteomes" id="UP000700059">
    <property type="component" value="Unassembled WGS sequence"/>
</dbReference>
<evidence type="ECO:0000256" key="10">
    <source>
        <dbReference type="ARBA" id="ARBA00023004"/>
    </source>
</evidence>
<dbReference type="PROSITE" id="PS51257">
    <property type="entry name" value="PROKAR_LIPOPROTEIN"/>
    <property type="match status" value="1"/>
</dbReference>
<keyword evidence="10" id="KW-0408">Iron</keyword>
<evidence type="ECO:0000256" key="5">
    <source>
        <dbReference type="ARBA" id="ARBA00022617"/>
    </source>
</evidence>
<feature type="chain" id="PRO_5047134144" description="Periplasmic nitrate reductase, electron transfer subunit" evidence="12">
    <location>
        <begin position="24"/>
        <end position="174"/>
    </location>
</feature>
<comment type="subcellular location">
    <subcellularLocation>
        <location evidence="1">Periplasm</location>
    </subcellularLocation>
</comment>
<dbReference type="PANTHER" id="PTHR38604:SF1">
    <property type="entry name" value="PERIPLASMIC NITRATE REDUCTASE, ELECTRON TRANSFER SUBUNIT"/>
    <property type="match status" value="1"/>
</dbReference>
<evidence type="ECO:0000256" key="8">
    <source>
        <dbReference type="ARBA" id="ARBA00022764"/>
    </source>
</evidence>
<name>A0ABS7JNG6_9HELI</name>
<dbReference type="Gene3D" id="1.10.1130.10">
    <property type="entry name" value="Flavocytochrome C3, Chain A"/>
    <property type="match status" value="1"/>
</dbReference>
<gene>
    <name evidence="13" type="ORF">K4G57_05650</name>
</gene>
<dbReference type="RefSeq" id="WP_221532200.1">
    <property type="nucleotide sequence ID" value="NZ_JAIGYP010000006.1"/>
</dbReference>
<evidence type="ECO:0000256" key="11">
    <source>
        <dbReference type="ARBA" id="ARBA00031832"/>
    </source>
</evidence>
<evidence type="ECO:0000256" key="1">
    <source>
        <dbReference type="ARBA" id="ARBA00004418"/>
    </source>
</evidence>
<keyword evidence="8" id="KW-0574">Periplasm</keyword>
<dbReference type="PANTHER" id="PTHR38604">
    <property type="entry name" value="PERIPLASMIC NITRATE REDUCTASE, ELECTRON TRANSFER SUBUNIT"/>
    <property type="match status" value="1"/>
</dbReference>
<comment type="similarity">
    <text evidence="2">Belongs to the NapB family.</text>
</comment>
<keyword evidence="14" id="KW-1185">Reference proteome</keyword>
<dbReference type="Pfam" id="PF03892">
    <property type="entry name" value="NapB"/>
    <property type="match status" value="1"/>
</dbReference>
<sequence>MNIKKFALASLAVAGLIFLGCKAGQSYGENEIGLRKSTLFNEDAKIERIDYSGKAAGESELIERAFENAPPMISHNVEDMLPITKENNSCTSCHLPGVAEAVAATPMPKSHFYNFRDNVDMKENMDETRFNCVICHATQVSATPLVENKFTPDFRKENGNIKSNLLDVINEGVN</sequence>